<dbReference type="InterPro" id="IPR005467">
    <property type="entry name" value="His_kinase_dom"/>
</dbReference>
<organism evidence="9 10">
    <name type="scientific">Commensalibacter intestini A911</name>
    <dbReference type="NCBI Taxonomy" id="1088868"/>
    <lineage>
        <taxon>Bacteria</taxon>
        <taxon>Pseudomonadati</taxon>
        <taxon>Pseudomonadota</taxon>
        <taxon>Alphaproteobacteria</taxon>
        <taxon>Acetobacterales</taxon>
        <taxon>Acetobacteraceae</taxon>
    </lineage>
</organism>
<name>G6F390_9PROT</name>
<dbReference type="SMART" id="SM00387">
    <property type="entry name" value="HATPase_c"/>
    <property type="match status" value="1"/>
</dbReference>
<dbReference type="InterPro" id="IPR050351">
    <property type="entry name" value="BphY/WalK/GraS-like"/>
</dbReference>
<dbReference type="eggNOG" id="COG5002">
    <property type="taxonomic scope" value="Bacteria"/>
</dbReference>
<comment type="catalytic activity">
    <reaction evidence="1">
        <text>ATP + protein L-histidine = ADP + protein N-phospho-L-histidine.</text>
        <dbReference type="EC" id="2.7.13.3"/>
    </reaction>
</comment>
<gene>
    <name evidence="9" type="ORF">CIN_20860</name>
</gene>
<dbReference type="GO" id="GO:0004721">
    <property type="term" value="F:phosphoprotein phosphatase activity"/>
    <property type="evidence" value="ECO:0007669"/>
    <property type="project" value="TreeGrafter"/>
</dbReference>
<evidence type="ECO:0000256" key="7">
    <source>
        <dbReference type="ARBA" id="ARBA00023136"/>
    </source>
</evidence>
<dbReference type="EC" id="2.7.13.3" evidence="2"/>
<dbReference type="PANTHER" id="PTHR45453">
    <property type="entry name" value="PHOSPHATE REGULON SENSOR PROTEIN PHOR"/>
    <property type="match status" value="1"/>
</dbReference>
<keyword evidence="3" id="KW-0597">Phosphoprotein</keyword>
<comment type="caution">
    <text evidence="9">The sequence shown here is derived from an EMBL/GenBank/DDBJ whole genome shotgun (WGS) entry which is preliminary data.</text>
</comment>
<dbReference type="Pfam" id="PF00512">
    <property type="entry name" value="HisKA"/>
    <property type="match status" value="1"/>
</dbReference>
<keyword evidence="4 9" id="KW-0808">Transferase</keyword>
<dbReference type="Gene3D" id="3.30.565.10">
    <property type="entry name" value="Histidine kinase-like ATPase, C-terminal domain"/>
    <property type="match status" value="1"/>
</dbReference>
<dbReference type="EMBL" id="AGFR01000013">
    <property type="protein sequence ID" value="EHD12973.1"/>
    <property type="molecule type" value="Genomic_DNA"/>
</dbReference>
<dbReference type="STRING" id="1088868.CIN_20860"/>
<dbReference type="SMART" id="SM00388">
    <property type="entry name" value="HisKA"/>
    <property type="match status" value="1"/>
</dbReference>
<dbReference type="Gene3D" id="1.10.287.130">
    <property type="match status" value="1"/>
</dbReference>
<dbReference type="InterPro" id="IPR036890">
    <property type="entry name" value="HATPase_C_sf"/>
</dbReference>
<dbReference type="PROSITE" id="PS50109">
    <property type="entry name" value="HIS_KIN"/>
    <property type="match status" value="1"/>
</dbReference>
<dbReference type="FunFam" id="1.10.287.130:FF:000001">
    <property type="entry name" value="Two-component sensor histidine kinase"/>
    <property type="match status" value="1"/>
</dbReference>
<dbReference type="FunFam" id="3.30.565.10:FF:000006">
    <property type="entry name" value="Sensor histidine kinase WalK"/>
    <property type="match status" value="1"/>
</dbReference>
<dbReference type="SUPFAM" id="SSF47384">
    <property type="entry name" value="Homodimeric domain of signal transducing histidine kinase"/>
    <property type="match status" value="1"/>
</dbReference>
<accession>G6F390</accession>
<dbReference type="InterPro" id="IPR004358">
    <property type="entry name" value="Sig_transdc_His_kin-like_C"/>
</dbReference>
<dbReference type="GO" id="GO:0016036">
    <property type="term" value="P:cellular response to phosphate starvation"/>
    <property type="evidence" value="ECO:0007669"/>
    <property type="project" value="TreeGrafter"/>
</dbReference>
<dbReference type="InterPro" id="IPR003661">
    <property type="entry name" value="HisK_dim/P_dom"/>
</dbReference>
<evidence type="ECO:0000256" key="4">
    <source>
        <dbReference type="ARBA" id="ARBA00022679"/>
    </source>
</evidence>
<dbReference type="CDD" id="cd00082">
    <property type="entry name" value="HisKA"/>
    <property type="match status" value="1"/>
</dbReference>
<reference evidence="9 10" key="1">
    <citation type="submission" date="2011-10" db="EMBL/GenBank/DDBJ databases">
        <title>Genome Sequence of Commensalibacter intestini A911, isolated from Drosophila gut.</title>
        <authorList>
            <person name="Lee W.-J."/>
            <person name="Kim E.-K."/>
        </authorList>
    </citation>
    <scope>NUCLEOTIDE SEQUENCE [LARGE SCALE GENOMIC DNA]</scope>
    <source>
        <strain evidence="9 10">A911</strain>
    </source>
</reference>
<dbReference type="AlphaFoldDB" id="G6F390"/>
<proteinExistence type="predicted"/>
<dbReference type="Pfam" id="PF02518">
    <property type="entry name" value="HATPase_c"/>
    <property type="match status" value="1"/>
</dbReference>
<dbReference type="PRINTS" id="PR00344">
    <property type="entry name" value="BCTRLSENSOR"/>
</dbReference>
<evidence type="ECO:0000256" key="6">
    <source>
        <dbReference type="ARBA" id="ARBA00023012"/>
    </source>
</evidence>
<evidence type="ECO:0000259" key="8">
    <source>
        <dbReference type="PROSITE" id="PS50109"/>
    </source>
</evidence>
<evidence type="ECO:0000313" key="10">
    <source>
        <dbReference type="Proteomes" id="UP000005939"/>
    </source>
</evidence>
<keyword evidence="6" id="KW-0902">Two-component regulatory system</keyword>
<dbReference type="CDD" id="cd00075">
    <property type="entry name" value="HATPase"/>
    <property type="match status" value="1"/>
</dbReference>
<evidence type="ECO:0000313" key="9">
    <source>
        <dbReference type="EMBL" id="EHD12973.1"/>
    </source>
</evidence>
<dbReference type="InterPro" id="IPR036097">
    <property type="entry name" value="HisK_dim/P_sf"/>
</dbReference>
<dbReference type="PANTHER" id="PTHR45453:SF1">
    <property type="entry name" value="PHOSPHATE REGULON SENSOR PROTEIN PHOR"/>
    <property type="match status" value="1"/>
</dbReference>
<dbReference type="PATRIC" id="fig|1088868.3.peg.2091"/>
<sequence length="394" mass="45186">MWLLLHGLRQKTIEVKQEDVTNDAYRFDVAFTALKQAIDHIQTPILLVAHEYASASISVRNQLKKNFPLVANSIAYEKNIYMQDHFNDVILDLLRHPVFFQTIEDYVVSPVPEIEIHLDLPKPYHFKLMLNTYEPTHILHNVLVVTLIDQSQSELLNQMRSDFIAHASHELRTPLTSLDGFIQTLLGGGVDDPQTQKQFLEIMQQQVGRMIRLTNGLLSLSRVERDEYRLLTDQVDLKQILQQIAQEAHLKIKQAGIILEYQDDVEAQDVEIFADRDQLFQIFHNLLENAIRYAPLGNNKDAKILCRLSFSEDSLKWPGLGWVVSITDNGPGIEKNHIPRLTERFYRADDKNGGTGLGLAIVKHLVTRHKGALFIESQLGEGSCFSIWFPMHYT</sequence>
<dbReference type="SUPFAM" id="SSF55874">
    <property type="entry name" value="ATPase domain of HSP90 chaperone/DNA topoisomerase II/histidine kinase"/>
    <property type="match status" value="1"/>
</dbReference>
<evidence type="ECO:0000256" key="5">
    <source>
        <dbReference type="ARBA" id="ARBA00022777"/>
    </source>
</evidence>
<keyword evidence="7" id="KW-0472">Membrane</keyword>
<dbReference type="Proteomes" id="UP000005939">
    <property type="component" value="Unassembled WGS sequence"/>
</dbReference>
<evidence type="ECO:0000256" key="2">
    <source>
        <dbReference type="ARBA" id="ARBA00012438"/>
    </source>
</evidence>
<keyword evidence="5 9" id="KW-0418">Kinase</keyword>
<dbReference type="GO" id="GO:0005886">
    <property type="term" value="C:plasma membrane"/>
    <property type="evidence" value="ECO:0007669"/>
    <property type="project" value="TreeGrafter"/>
</dbReference>
<evidence type="ECO:0000256" key="3">
    <source>
        <dbReference type="ARBA" id="ARBA00022553"/>
    </source>
</evidence>
<feature type="domain" description="Histidine kinase" evidence="8">
    <location>
        <begin position="166"/>
        <end position="393"/>
    </location>
</feature>
<dbReference type="GO" id="GO:0000155">
    <property type="term" value="F:phosphorelay sensor kinase activity"/>
    <property type="evidence" value="ECO:0007669"/>
    <property type="project" value="InterPro"/>
</dbReference>
<evidence type="ECO:0000256" key="1">
    <source>
        <dbReference type="ARBA" id="ARBA00000085"/>
    </source>
</evidence>
<protein>
    <recommendedName>
        <fullName evidence="2">histidine kinase</fullName>
        <ecNumber evidence="2">2.7.13.3</ecNumber>
    </recommendedName>
</protein>
<dbReference type="InterPro" id="IPR003594">
    <property type="entry name" value="HATPase_dom"/>
</dbReference>